<evidence type="ECO:0000313" key="1">
    <source>
        <dbReference type="EMBL" id="KAF4632932.1"/>
    </source>
</evidence>
<gene>
    <name evidence="1" type="ORF">G7Y89_g5192</name>
</gene>
<name>A0A8H4RR37_9HELO</name>
<reference evidence="1 2" key="1">
    <citation type="submission" date="2020-03" db="EMBL/GenBank/DDBJ databases">
        <title>Draft Genome Sequence of Cudoniella acicularis.</title>
        <authorList>
            <person name="Buettner E."/>
            <person name="Kellner H."/>
        </authorList>
    </citation>
    <scope>NUCLEOTIDE SEQUENCE [LARGE SCALE GENOMIC DNA]</scope>
    <source>
        <strain evidence="1 2">DSM 108380</strain>
    </source>
</reference>
<accession>A0A8H4RR37</accession>
<sequence>MAGKGYKSQKDIILEKLKETGSARHSGATYEDGVRKYDLFRSEVLGNWRRAPVWYTDYRTDIIFWRKYWDDATFPIPRDQCPTELDAIDAIEEAVLKRHTQKTRRLL</sequence>
<keyword evidence="2" id="KW-1185">Reference proteome</keyword>
<dbReference type="AlphaFoldDB" id="A0A8H4RR37"/>
<organism evidence="1 2">
    <name type="scientific">Cudoniella acicularis</name>
    <dbReference type="NCBI Taxonomy" id="354080"/>
    <lineage>
        <taxon>Eukaryota</taxon>
        <taxon>Fungi</taxon>
        <taxon>Dikarya</taxon>
        <taxon>Ascomycota</taxon>
        <taxon>Pezizomycotina</taxon>
        <taxon>Leotiomycetes</taxon>
        <taxon>Helotiales</taxon>
        <taxon>Tricladiaceae</taxon>
        <taxon>Cudoniella</taxon>
    </lineage>
</organism>
<comment type="caution">
    <text evidence="1">The sequence shown here is derived from an EMBL/GenBank/DDBJ whole genome shotgun (WGS) entry which is preliminary data.</text>
</comment>
<dbReference type="EMBL" id="JAAMPI010000304">
    <property type="protein sequence ID" value="KAF4632932.1"/>
    <property type="molecule type" value="Genomic_DNA"/>
</dbReference>
<dbReference type="Proteomes" id="UP000566819">
    <property type="component" value="Unassembled WGS sequence"/>
</dbReference>
<proteinExistence type="predicted"/>
<evidence type="ECO:0000313" key="2">
    <source>
        <dbReference type="Proteomes" id="UP000566819"/>
    </source>
</evidence>
<protein>
    <submittedName>
        <fullName evidence="1">Uncharacterized protein</fullName>
    </submittedName>
</protein>